<dbReference type="OrthoDB" id="10575405at2759"/>
<dbReference type="EMBL" id="JAAMPC010001580">
    <property type="protein sequence ID" value="KAG2240544.1"/>
    <property type="molecule type" value="Genomic_DNA"/>
</dbReference>
<reference evidence="1 2" key="1">
    <citation type="submission" date="2020-02" db="EMBL/GenBank/DDBJ databases">
        <authorList>
            <person name="Ma Q."/>
            <person name="Huang Y."/>
            <person name="Song X."/>
            <person name="Pei D."/>
        </authorList>
    </citation>
    <scope>NUCLEOTIDE SEQUENCE [LARGE SCALE GENOMIC DNA]</scope>
    <source>
        <strain evidence="1">Sxm20200214</strain>
        <tissue evidence="1">Leaf</tissue>
    </source>
</reference>
<evidence type="ECO:0000313" key="1">
    <source>
        <dbReference type="EMBL" id="KAG2240544.1"/>
    </source>
</evidence>
<gene>
    <name evidence="1" type="ORF">Bca52824_090686</name>
</gene>
<name>A0A8X7NUY8_BRACI</name>
<sequence length="301" mass="31889">MISLNKVSIKLFRVSCFSSLSLPLLSPEASTLCLLTSGPDGAWRRVPASGGSPFEFSLSRFAAVSSPISPLICSTSWVRIWRRSVLHCRGASVSAFYFPLSGASAKTKSDWWLTTVGFWAKVQDRFSLRSRLAFCVRVWVERGGFSGIVGGSLLPVHGVIGLKGGSLVLARRGFGLGCAIVFNLAAAEASDGSSSTNFSRSVLDGYRRVVVLVSLTASSNVWSLLTSQHHLGLLESSCGGGQGSCVQDGLKLGVRVNAAAAAVVVRVGRCSEAFSKLFSGGPLSLRADHRGGRNYWVLTPG</sequence>
<keyword evidence="2" id="KW-1185">Reference proteome</keyword>
<comment type="caution">
    <text evidence="1">The sequence shown here is derived from an EMBL/GenBank/DDBJ whole genome shotgun (WGS) entry which is preliminary data.</text>
</comment>
<dbReference type="Proteomes" id="UP000886595">
    <property type="component" value="Unassembled WGS sequence"/>
</dbReference>
<proteinExistence type="predicted"/>
<dbReference type="AlphaFoldDB" id="A0A8X7NUY8"/>
<protein>
    <submittedName>
        <fullName evidence="1">Uncharacterized protein</fullName>
    </submittedName>
</protein>
<accession>A0A8X7NUY8</accession>
<organism evidence="1 2">
    <name type="scientific">Brassica carinata</name>
    <name type="common">Ethiopian mustard</name>
    <name type="synonym">Abyssinian cabbage</name>
    <dbReference type="NCBI Taxonomy" id="52824"/>
    <lineage>
        <taxon>Eukaryota</taxon>
        <taxon>Viridiplantae</taxon>
        <taxon>Streptophyta</taxon>
        <taxon>Embryophyta</taxon>
        <taxon>Tracheophyta</taxon>
        <taxon>Spermatophyta</taxon>
        <taxon>Magnoliopsida</taxon>
        <taxon>eudicotyledons</taxon>
        <taxon>Gunneridae</taxon>
        <taxon>Pentapetalae</taxon>
        <taxon>rosids</taxon>
        <taxon>malvids</taxon>
        <taxon>Brassicales</taxon>
        <taxon>Brassicaceae</taxon>
        <taxon>Brassiceae</taxon>
        <taxon>Brassica</taxon>
    </lineage>
</organism>
<evidence type="ECO:0000313" key="2">
    <source>
        <dbReference type="Proteomes" id="UP000886595"/>
    </source>
</evidence>